<sequence length="101" mass="11593">MGYLVRAYYSISPTRYYKDDSCWSVDLKSKATEDIISIGSFLEALVLNHYVLVRKIFCSGVYVDIAYWVPYGGKHGCEEDIEFCDDGVDMFDELDCCDIED</sequence>
<accession>A0ABQ5AKS3</accession>
<evidence type="ECO:0000313" key="1">
    <source>
        <dbReference type="EMBL" id="GJT03280.1"/>
    </source>
</evidence>
<feature type="non-terminal residue" evidence="1">
    <location>
        <position position="101"/>
    </location>
</feature>
<organism evidence="1 2">
    <name type="scientific">Tanacetum coccineum</name>
    <dbReference type="NCBI Taxonomy" id="301880"/>
    <lineage>
        <taxon>Eukaryota</taxon>
        <taxon>Viridiplantae</taxon>
        <taxon>Streptophyta</taxon>
        <taxon>Embryophyta</taxon>
        <taxon>Tracheophyta</taxon>
        <taxon>Spermatophyta</taxon>
        <taxon>Magnoliopsida</taxon>
        <taxon>eudicotyledons</taxon>
        <taxon>Gunneridae</taxon>
        <taxon>Pentapetalae</taxon>
        <taxon>asterids</taxon>
        <taxon>campanulids</taxon>
        <taxon>Asterales</taxon>
        <taxon>Asteraceae</taxon>
        <taxon>Asteroideae</taxon>
        <taxon>Anthemideae</taxon>
        <taxon>Anthemidinae</taxon>
        <taxon>Tanacetum</taxon>
    </lineage>
</organism>
<reference evidence="1" key="2">
    <citation type="submission" date="2022-01" db="EMBL/GenBank/DDBJ databases">
        <authorList>
            <person name="Yamashiro T."/>
            <person name="Shiraishi A."/>
            <person name="Satake H."/>
            <person name="Nakayama K."/>
        </authorList>
    </citation>
    <scope>NUCLEOTIDE SEQUENCE</scope>
</reference>
<dbReference type="Proteomes" id="UP001151760">
    <property type="component" value="Unassembled WGS sequence"/>
</dbReference>
<evidence type="ECO:0000313" key="2">
    <source>
        <dbReference type="Proteomes" id="UP001151760"/>
    </source>
</evidence>
<name>A0ABQ5AKS3_9ASTR</name>
<protein>
    <submittedName>
        <fullName evidence="1">Uncharacterized protein</fullName>
    </submittedName>
</protein>
<dbReference type="EMBL" id="BQNB010012413">
    <property type="protein sequence ID" value="GJT03280.1"/>
    <property type="molecule type" value="Genomic_DNA"/>
</dbReference>
<proteinExistence type="predicted"/>
<reference evidence="1" key="1">
    <citation type="journal article" date="2022" name="Int. J. Mol. Sci.">
        <title>Draft Genome of Tanacetum Coccineum: Genomic Comparison of Closely Related Tanacetum-Family Plants.</title>
        <authorList>
            <person name="Yamashiro T."/>
            <person name="Shiraishi A."/>
            <person name="Nakayama K."/>
            <person name="Satake H."/>
        </authorList>
    </citation>
    <scope>NUCLEOTIDE SEQUENCE</scope>
</reference>
<comment type="caution">
    <text evidence="1">The sequence shown here is derived from an EMBL/GenBank/DDBJ whole genome shotgun (WGS) entry which is preliminary data.</text>
</comment>
<gene>
    <name evidence="1" type="ORF">Tco_0824449</name>
</gene>
<keyword evidence="2" id="KW-1185">Reference proteome</keyword>